<evidence type="ECO:0000313" key="3">
    <source>
        <dbReference type="Proteomes" id="UP000663792"/>
    </source>
</evidence>
<sequence length="219" mass="23198">MDITKFGHATLLLEQDGTRILVDPGSFTDAAAFEVDGLAAVLITHEHPDHVQPDRMPALLAANPGAVVAGPPSVASLLRGTTDVRVLQDGDALDLGPLTVDVVGGAHQLVHPRMPRIENVGLVVADADGTRLFHPGDSYEVVPEGIDVLAVPISSPWGKLGETVDFISAVAPRTVFPIHDALLSRAGRQLFWSWIPMLVGDAVTSTDPDPGQRFRAHPA</sequence>
<dbReference type="SMART" id="SM00849">
    <property type="entry name" value="Lactamase_B"/>
    <property type="match status" value="1"/>
</dbReference>
<dbReference type="RefSeq" id="WP_205260705.1">
    <property type="nucleotide sequence ID" value="NZ_JAERWK010000012.1"/>
</dbReference>
<feature type="domain" description="Metallo-beta-lactamase" evidence="1">
    <location>
        <begin position="7"/>
        <end position="179"/>
    </location>
</feature>
<protein>
    <submittedName>
        <fullName evidence="2">MBL fold metallo-hydrolase</fullName>
    </submittedName>
</protein>
<dbReference type="PANTHER" id="PTHR43546">
    <property type="entry name" value="UPF0173 METAL-DEPENDENT HYDROLASE MJ1163-RELATED"/>
    <property type="match status" value="1"/>
</dbReference>
<reference evidence="2" key="1">
    <citation type="submission" date="2021-01" db="EMBL/GenBank/DDBJ databases">
        <title>YIM 132084 draft genome.</title>
        <authorList>
            <person name="An D."/>
        </authorList>
    </citation>
    <scope>NUCLEOTIDE SEQUENCE</scope>
    <source>
        <strain evidence="2">YIM 132084</strain>
    </source>
</reference>
<keyword evidence="3" id="KW-1185">Reference proteome</keyword>
<proteinExistence type="predicted"/>
<evidence type="ECO:0000259" key="1">
    <source>
        <dbReference type="SMART" id="SM00849"/>
    </source>
</evidence>
<dbReference type="PANTHER" id="PTHR43546:SF3">
    <property type="entry name" value="UPF0173 METAL-DEPENDENT HYDROLASE MJ1163"/>
    <property type="match status" value="1"/>
</dbReference>
<dbReference type="Pfam" id="PF13483">
    <property type="entry name" value="Lactamase_B_3"/>
    <property type="match status" value="1"/>
</dbReference>
<organism evidence="2 3">
    <name type="scientific">Nakamurella leprariae</name>
    <dbReference type="NCBI Taxonomy" id="2803911"/>
    <lineage>
        <taxon>Bacteria</taxon>
        <taxon>Bacillati</taxon>
        <taxon>Actinomycetota</taxon>
        <taxon>Actinomycetes</taxon>
        <taxon>Nakamurellales</taxon>
        <taxon>Nakamurellaceae</taxon>
        <taxon>Nakamurella</taxon>
    </lineage>
</organism>
<dbReference type="InterPro" id="IPR001279">
    <property type="entry name" value="Metallo-B-lactamas"/>
</dbReference>
<accession>A0A938YGN1</accession>
<gene>
    <name evidence="2" type="ORF">JL106_10825</name>
</gene>
<dbReference type="Gene3D" id="3.60.15.10">
    <property type="entry name" value="Ribonuclease Z/Hydroxyacylglutathione hydrolase-like"/>
    <property type="match status" value="1"/>
</dbReference>
<dbReference type="EMBL" id="JAERWK010000012">
    <property type="protein sequence ID" value="MBM9467774.1"/>
    <property type="molecule type" value="Genomic_DNA"/>
</dbReference>
<comment type="caution">
    <text evidence="2">The sequence shown here is derived from an EMBL/GenBank/DDBJ whole genome shotgun (WGS) entry which is preliminary data.</text>
</comment>
<name>A0A938YGN1_9ACTN</name>
<dbReference type="AlphaFoldDB" id="A0A938YGN1"/>
<dbReference type="Proteomes" id="UP000663792">
    <property type="component" value="Unassembled WGS sequence"/>
</dbReference>
<dbReference type="SUPFAM" id="SSF56281">
    <property type="entry name" value="Metallo-hydrolase/oxidoreductase"/>
    <property type="match status" value="1"/>
</dbReference>
<dbReference type="InterPro" id="IPR050114">
    <property type="entry name" value="UPF0173_UPF0282_UlaG_hydrolase"/>
</dbReference>
<evidence type="ECO:0000313" key="2">
    <source>
        <dbReference type="EMBL" id="MBM9467774.1"/>
    </source>
</evidence>
<dbReference type="InterPro" id="IPR036866">
    <property type="entry name" value="RibonucZ/Hydroxyglut_hydro"/>
</dbReference>